<dbReference type="Proteomes" id="UP000315901">
    <property type="component" value="Unassembled WGS sequence"/>
</dbReference>
<sequence>MVNKRLIRQVSAIFRVVSFGIVLLFTAIAQGAELTAALDKDVIAENEVVQLTLRADYSDTGNGPDFSPLRRDFEIISQSQNSQFSFNLGTNKALNFWVVTLMPKAVGNFQIPSIKVGNYSSQPLSIKVNPAPQLLDENGNAPVMVKFTTNTLSPYVQQQVLLTVELYTSVALQNANLSAPNHPSLLIERLTDDQQRYETINGTAYQVLQRDYIAFAQRSGKLELIGQTIEAMVNTSNGRRRINVKSAPITLDVLPIPPTYSADTWLPAENVTISTKLQGPDEIKVGDTLIWTIDVAAKGALPEQQPIIDIISTRDYKVYPSSPRFSSAKYGSGIVGKQTMQMEIVPTQSGAITLPTISIPYWDTKQRQFKIATSNQEQINVVGLATSKDADNLNNDSSSDSAPLLPPQTKSVAPISLAKPKAAPTPEPTPEPTIALTVEQPEPGTDWRTLGALVLVLLGVAGLLVWWFKQRRSKAEKTDDEVPMLADFAPLSSASETIAYQNLLSCCQQSDLSRLQGNLLEWARHRWGDSHVRGLDDIKRLANSPRLSQLLMEAELVMYSEQAASQWDGSPLADALQEYKTGVTKPSQASQLKTLYPNF</sequence>
<dbReference type="PANTHER" id="PTHR40940:SF1">
    <property type="entry name" value="PROTEIN BATD"/>
    <property type="match status" value="1"/>
</dbReference>
<evidence type="ECO:0000256" key="1">
    <source>
        <dbReference type="SAM" id="MobiDB-lite"/>
    </source>
</evidence>
<keyword evidence="2" id="KW-0472">Membrane</keyword>
<dbReference type="EMBL" id="VFRR01000016">
    <property type="protein sequence ID" value="TPE51307.1"/>
    <property type="molecule type" value="Genomic_DNA"/>
</dbReference>
<dbReference type="InterPro" id="IPR025738">
    <property type="entry name" value="BatD"/>
</dbReference>
<feature type="transmembrane region" description="Helical" evidence="2">
    <location>
        <begin position="447"/>
        <end position="468"/>
    </location>
</feature>
<evidence type="ECO:0000256" key="2">
    <source>
        <dbReference type="SAM" id="Phobius"/>
    </source>
</evidence>
<feature type="region of interest" description="Disordered" evidence="1">
    <location>
        <begin position="388"/>
        <end position="409"/>
    </location>
</feature>
<evidence type="ECO:0000259" key="3">
    <source>
        <dbReference type="Pfam" id="PF25607"/>
    </source>
</evidence>
<dbReference type="PANTHER" id="PTHR40940">
    <property type="entry name" value="PROTEIN BATD-RELATED"/>
    <property type="match status" value="1"/>
</dbReference>
<keyword evidence="5" id="KW-1185">Reference proteome</keyword>
<dbReference type="InterPro" id="IPR057699">
    <property type="entry name" value="DUF7939"/>
</dbReference>
<evidence type="ECO:0000313" key="4">
    <source>
        <dbReference type="EMBL" id="TPE51307.1"/>
    </source>
</evidence>
<reference evidence="4 5" key="1">
    <citation type="submission" date="2019-06" db="EMBL/GenBank/DDBJ databases">
        <title>A novel bacterium of genus Marinomonas, isolated from coastal sand.</title>
        <authorList>
            <person name="Huang H."/>
            <person name="Mo K."/>
            <person name="Hu Y."/>
        </authorList>
    </citation>
    <scope>NUCLEOTIDE SEQUENCE [LARGE SCALE GENOMIC DNA]</scope>
    <source>
        <strain evidence="4 5">HB171799</strain>
    </source>
</reference>
<dbReference type="AlphaFoldDB" id="A0A501WV97"/>
<evidence type="ECO:0000313" key="5">
    <source>
        <dbReference type="Proteomes" id="UP000315901"/>
    </source>
</evidence>
<dbReference type="Pfam" id="PF13584">
    <property type="entry name" value="BatD"/>
    <property type="match status" value="2"/>
</dbReference>
<gene>
    <name evidence="4" type="ORF">FJM67_09710</name>
</gene>
<organism evidence="4 5">
    <name type="scientific">Maribrevibacterium harenarium</name>
    <dbReference type="NCBI Taxonomy" id="2589817"/>
    <lineage>
        <taxon>Bacteria</taxon>
        <taxon>Pseudomonadati</taxon>
        <taxon>Pseudomonadota</taxon>
        <taxon>Gammaproteobacteria</taxon>
        <taxon>Oceanospirillales</taxon>
        <taxon>Oceanospirillaceae</taxon>
        <taxon>Maribrevibacterium</taxon>
    </lineage>
</organism>
<protein>
    <submittedName>
        <fullName evidence="4">Protein BatD</fullName>
    </submittedName>
</protein>
<feature type="compositionally biased region" description="Low complexity" evidence="1">
    <location>
        <begin position="392"/>
        <end position="403"/>
    </location>
</feature>
<name>A0A501WV97_9GAMM</name>
<keyword evidence="2" id="KW-1133">Transmembrane helix</keyword>
<accession>A0A501WV97</accession>
<keyword evidence="2" id="KW-0812">Transmembrane</keyword>
<dbReference type="OrthoDB" id="5293418at2"/>
<comment type="caution">
    <text evidence="4">The sequence shown here is derived from an EMBL/GenBank/DDBJ whole genome shotgun (WGS) entry which is preliminary data.</text>
</comment>
<feature type="domain" description="DUF7939" evidence="3">
    <location>
        <begin position="498"/>
        <end position="580"/>
    </location>
</feature>
<dbReference type="Pfam" id="PF25607">
    <property type="entry name" value="DUF7939"/>
    <property type="match status" value="1"/>
</dbReference>
<proteinExistence type="predicted"/>